<dbReference type="InterPro" id="IPR001296">
    <property type="entry name" value="Glyco_trans_1"/>
</dbReference>
<dbReference type="AlphaFoldDB" id="A0A844DX16"/>
<keyword evidence="3" id="KW-0808">Transferase</keyword>
<proteinExistence type="predicted"/>
<dbReference type="InterPro" id="IPR050194">
    <property type="entry name" value="Glycosyltransferase_grp1"/>
</dbReference>
<dbReference type="SUPFAM" id="SSF53756">
    <property type="entry name" value="UDP-Glycosyltransferase/glycogen phosphorylase"/>
    <property type="match status" value="1"/>
</dbReference>
<dbReference type="RefSeq" id="WP_154314557.1">
    <property type="nucleotide sequence ID" value="NZ_WKRA01000009.1"/>
</dbReference>
<reference evidence="3 4" key="1">
    <citation type="journal article" date="2019" name="Nat. Med.">
        <title>A library of human gut bacterial isolates paired with longitudinal multiomics data enables mechanistic microbiome research.</title>
        <authorList>
            <person name="Poyet M."/>
            <person name="Groussin M."/>
            <person name="Gibbons S.M."/>
            <person name="Avila-Pacheco J."/>
            <person name="Jiang X."/>
            <person name="Kearney S.M."/>
            <person name="Perrotta A.R."/>
            <person name="Berdy B."/>
            <person name="Zhao S."/>
            <person name="Lieberman T.D."/>
            <person name="Swanson P.K."/>
            <person name="Smith M."/>
            <person name="Roesemann S."/>
            <person name="Alexander J.E."/>
            <person name="Rich S.A."/>
            <person name="Livny J."/>
            <person name="Vlamakis H."/>
            <person name="Clish C."/>
            <person name="Bullock K."/>
            <person name="Deik A."/>
            <person name="Scott J."/>
            <person name="Pierce K.A."/>
            <person name="Xavier R.J."/>
            <person name="Alm E.J."/>
        </authorList>
    </citation>
    <scope>NUCLEOTIDE SEQUENCE [LARGE SCALE GENOMIC DNA]</scope>
    <source>
        <strain evidence="3 4">BIOML-A3</strain>
    </source>
</reference>
<dbReference type="EMBL" id="WKRA01000009">
    <property type="protein sequence ID" value="MSD15911.1"/>
    <property type="molecule type" value="Genomic_DNA"/>
</dbReference>
<organism evidence="3 4">
    <name type="scientific">Eubacterium ramulus</name>
    <dbReference type="NCBI Taxonomy" id="39490"/>
    <lineage>
        <taxon>Bacteria</taxon>
        <taxon>Bacillati</taxon>
        <taxon>Bacillota</taxon>
        <taxon>Clostridia</taxon>
        <taxon>Eubacteriales</taxon>
        <taxon>Eubacteriaceae</taxon>
        <taxon>Eubacterium</taxon>
    </lineage>
</organism>
<feature type="domain" description="Glycosyltransferase subfamily 4-like N-terminal" evidence="2">
    <location>
        <begin position="14"/>
        <end position="197"/>
    </location>
</feature>
<sequence length="421" mass="47666">MRIAMMTNNYKPFVGGVPISIERLADSLRDLGHSVYVFAPDYKSPVDDDEYTFRFPTMKHKIAGAIPIPNLIYGYVKNAISTLDIDLIHVHHPVMIGNVATRIGKEFHIPVVFTYHTRYEQYLHYLTPFGYLQNKANQGNLLGESILDFAQRQVIQRYLNHFLEKCDMVFAPTESIQNYLKPFHIDTPISIAPTGLPPACFENHIEATAIRKKYLQKKQYLFCTVSRLAKEKNLSFLLRGVSAVKKQLGDVFNVLILGDGPEKENLIALSQTLKIEENVFFIGEVSNHKISAYHQACDLFLFSSKSETQGIVLLEAMAAYLPVFAIRATGVSDVVVNGENGVLSSDSITEWADNLISILKNPAVLIKMRSSARTTALLYDEKSIANQILESYAYLKKSYEAEHWLMMHLNRTSYPVLAKEY</sequence>
<dbReference type="Pfam" id="PF00534">
    <property type="entry name" value="Glycos_transf_1"/>
    <property type="match status" value="1"/>
</dbReference>
<dbReference type="PANTHER" id="PTHR45947">
    <property type="entry name" value="SULFOQUINOVOSYL TRANSFERASE SQD2"/>
    <property type="match status" value="1"/>
</dbReference>
<protein>
    <submittedName>
        <fullName evidence="3">Glycosyltransferase</fullName>
    </submittedName>
</protein>
<evidence type="ECO:0000313" key="3">
    <source>
        <dbReference type="EMBL" id="MSD15911.1"/>
    </source>
</evidence>
<dbReference type="Gene3D" id="3.40.50.2000">
    <property type="entry name" value="Glycogen Phosphorylase B"/>
    <property type="match status" value="2"/>
</dbReference>
<dbReference type="PANTHER" id="PTHR45947:SF3">
    <property type="entry name" value="SULFOQUINOVOSYL TRANSFERASE SQD2"/>
    <property type="match status" value="1"/>
</dbReference>
<dbReference type="Pfam" id="PF13439">
    <property type="entry name" value="Glyco_transf_4"/>
    <property type="match status" value="1"/>
</dbReference>
<evidence type="ECO:0000259" key="1">
    <source>
        <dbReference type="Pfam" id="PF00534"/>
    </source>
</evidence>
<evidence type="ECO:0000259" key="2">
    <source>
        <dbReference type="Pfam" id="PF13439"/>
    </source>
</evidence>
<comment type="caution">
    <text evidence="3">The sequence shown here is derived from an EMBL/GenBank/DDBJ whole genome shotgun (WGS) entry which is preliminary data.</text>
</comment>
<name>A0A844DX16_EUBRA</name>
<dbReference type="Proteomes" id="UP000431304">
    <property type="component" value="Unassembled WGS sequence"/>
</dbReference>
<dbReference type="GO" id="GO:0016757">
    <property type="term" value="F:glycosyltransferase activity"/>
    <property type="evidence" value="ECO:0007669"/>
    <property type="project" value="InterPro"/>
</dbReference>
<feature type="domain" description="Glycosyl transferase family 1" evidence="1">
    <location>
        <begin position="210"/>
        <end position="373"/>
    </location>
</feature>
<evidence type="ECO:0000313" key="4">
    <source>
        <dbReference type="Proteomes" id="UP000431304"/>
    </source>
</evidence>
<accession>A0A844DX16</accession>
<gene>
    <name evidence="3" type="ORF">GKE72_07450</name>
</gene>
<dbReference type="InterPro" id="IPR028098">
    <property type="entry name" value="Glyco_trans_4-like_N"/>
</dbReference>